<dbReference type="Pfam" id="PF04820">
    <property type="entry name" value="Trp_halogenase"/>
    <property type="match status" value="2"/>
</dbReference>
<dbReference type="PANTHER" id="PTHR43747">
    <property type="entry name" value="FAD-BINDING PROTEIN"/>
    <property type="match status" value="1"/>
</dbReference>
<evidence type="ECO:0000313" key="5">
    <source>
        <dbReference type="Proteomes" id="UP001596514"/>
    </source>
</evidence>
<dbReference type="Gene3D" id="3.30.9.100">
    <property type="match status" value="1"/>
</dbReference>
<dbReference type="InterPro" id="IPR036188">
    <property type="entry name" value="FAD/NAD-bd_sf"/>
</dbReference>
<sequence>MAPDVVVIGGGPAGAISSALLARAGARVRLLERDFFPRYHIGESISSSCRAIIDLVGAREKVEARGYQVKEGLLLRWGAERDWTINWPDLFGDQVRSWQVDRADFDDVLLKHAAEQGVEVVHGARVRKVGFDDGRAVGVEWVHEGHRQETAADFVVDASGRAGVLSAQHFRNRRPHDVFRNVAIWGYYRGGALLADTPRGGINVISSPNGWYWVIPLSGDVYSVGFVTHKDQFLARRSAFSSPDEMFLTLVAESETVAELVASGDFQGQVRVEQDFSYSADSFCGPGYFLAGDSACFLDPLLSTGVHLAMYSGMLAAATILSAHAGEVTEREALGFYESHYRNAYGRMFSMVAGFYEQYRGKNSYFWLAQRLARGQYPELMKKRVRGAQAPTDGAFASITAGLTDLDDATRVGGAVPLDAMVLAGELTAGQDRENTADSAGAAGLYLVTEPRLGIGRATEPVSPH</sequence>
<dbReference type="Proteomes" id="UP001596514">
    <property type="component" value="Unassembled WGS sequence"/>
</dbReference>
<dbReference type="Gene3D" id="3.50.50.60">
    <property type="entry name" value="FAD/NAD(P)-binding domain"/>
    <property type="match status" value="1"/>
</dbReference>
<accession>A0ABW2TD74</accession>
<dbReference type="InterPro" id="IPR006905">
    <property type="entry name" value="Flavin_halogenase"/>
</dbReference>
<comment type="caution">
    <text evidence="4">The sequence shown here is derived from an EMBL/GenBank/DDBJ whole genome shotgun (WGS) entry which is preliminary data.</text>
</comment>
<protein>
    <submittedName>
        <fullName evidence="4">NAD(P)/FAD-dependent oxidoreductase</fullName>
        <ecNumber evidence="4">1.-.-.-</ecNumber>
    </submittedName>
</protein>
<gene>
    <name evidence="4" type="ORF">ACFQVD_41585</name>
</gene>
<evidence type="ECO:0000256" key="1">
    <source>
        <dbReference type="ARBA" id="ARBA00023002"/>
    </source>
</evidence>
<proteinExistence type="inferred from homology"/>
<reference evidence="5" key="1">
    <citation type="journal article" date="2019" name="Int. J. Syst. Evol. Microbiol.">
        <title>The Global Catalogue of Microorganisms (GCM) 10K type strain sequencing project: providing services to taxonomists for standard genome sequencing and annotation.</title>
        <authorList>
            <consortium name="The Broad Institute Genomics Platform"/>
            <consortium name="The Broad Institute Genome Sequencing Center for Infectious Disease"/>
            <person name="Wu L."/>
            <person name="Ma J."/>
        </authorList>
    </citation>
    <scope>NUCLEOTIDE SEQUENCE [LARGE SCALE GENOMIC DNA]</scope>
    <source>
        <strain evidence="5">JCM 10083</strain>
    </source>
</reference>
<name>A0ABW2TD74_9ACTN</name>
<dbReference type="InterPro" id="IPR050816">
    <property type="entry name" value="Flavin-dep_Halogenase_NPB"/>
</dbReference>
<evidence type="ECO:0000313" key="4">
    <source>
        <dbReference type="EMBL" id="MFC7606608.1"/>
    </source>
</evidence>
<dbReference type="GO" id="GO:0016491">
    <property type="term" value="F:oxidoreductase activity"/>
    <property type="evidence" value="ECO:0007669"/>
    <property type="project" value="UniProtKB-KW"/>
</dbReference>
<comment type="similarity">
    <text evidence="3">Belongs to the flavin-dependent halogenase family. Bacterial tryptophan halogenase subfamily.</text>
</comment>
<dbReference type="SUPFAM" id="SSF51905">
    <property type="entry name" value="FAD/NAD(P)-binding domain"/>
    <property type="match status" value="1"/>
</dbReference>
<dbReference type="PRINTS" id="PR00420">
    <property type="entry name" value="RNGMNOXGNASE"/>
</dbReference>
<dbReference type="PANTHER" id="PTHR43747:SF5">
    <property type="entry name" value="FAD-BINDING DOMAIN-CONTAINING PROTEIN"/>
    <property type="match status" value="1"/>
</dbReference>
<organism evidence="4 5">
    <name type="scientific">Streptosporangium amethystogenes subsp. fukuiense</name>
    <dbReference type="NCBI Taxonomy" id="698418"/>
    <lineage>
        <taxon>Bacteria</taxon>
        <taxon>Bacillati</taxon>
        <taxon>Actinomycetota</taxon>
        <taxon>Actinomycetes</taxon>
        <taxon>Streptosporangiales</taxon>
        <taxon>Streptosporangiaceae</taxon>
        <taxon>Streptosporangium</taxon>
    </lineage>
</organism>
<keyword evidence="1 4" id="KW-0560">Oxidoreductase</keyword>
<evidence type="ECO:0000256" key="2">
    <source>
        <dbReference type="ARBA" id="ARBA00023033"/>
    </source>
</evidence>
<evidence type="ECO:0000256" key="3">
    <source>
        <dbReference type="ARBA" id="ARBA00038396"/>
    </source>
</evidence>
<dbReference type="EMBL" id="JBHTEE010000001">
    <property type="protein sequence ID" value="MFC7606608.1"/>
    <property type="molecule type" value="Genomic_DNA"/>
</dbReference>
<keyword evidence="2" id="KW-0503">Monooxygenase</keyword>
<dbReference type="RefSeq" id="WP_343962773.1">
    <property type="nucleotide sequence ID" value="NZ_BAAAGK010000013.1"/>
</dbReference>
<dbReference type="EC" id="1.-.-.-" evidence="4"/>
<keyword evidence="5" id="KW-1185">Reference proteome</keyword>